<dbReference type="PROSITE" id="PS00141">
    <property type="entry name" value="ASP_PROTEASE"/>
    <property type="match status" value="1"/>
</dbReference>
<keyword evidence="1" id="KW-0732">Signal</keyword>
<evidence type="ECO:0000256" key="1">
    <source>
        <dbReference type="SAM" id="SignalP"/>
    </source>
</evidence>
<keyword evidence="2" id="KW-0645">Protease</keyword>
<dbReference type="CDD" id="cd05483">
    <property type="entry name" value="retropepsin_like_bacteria"/>
    <property type="match status" value="1"/>
</dbReference>
<sequence length="215" mass="22296">MLRRGMPARLMLAANLLLAQAAFAADIGVAGLFPGKAVLTVDGGSPKTFSVGSTVADGVKLIAVDGASATLDVNGRRQSIGIGEHATRSSAGGRDSVTLKADGRGHFTASGAINGMPARMLVDTGATLIAIPAGDAKRFGIDYRRGQPVQTSTANGVAPGYRVRLDTVKVGDIELAGIDALVLEQGLSTILLGMSFLNRTEMRRDGEDMVLTKRF</sequence>
<reference evidence="2 3" key="1">
    <citation type="submission" date="2017-06" db="EMBL/GenBank/DDBJ databases">
        <authorList>
            <person name="Kim H.J."/>
            <person name="Triplett B.A."/>
        </authorList>
    </citation>
    <scope>NUCLEOTIDE SEQUENCE [LARGE SCALE GENOMIC DNA]</scope>
    <source>
        <strain evidence="2 3">U15</strain>
    </source>
</reference>
<dbReference type="InterPro" id="IPR021109">
    <property type="entry name" value="Peptidase_aspartic_dom_sf"/>
</dbReference>
<dbReference type="AlphaFoldDB" id="A0A239GP26"/>
<proteinExistence type="predicted"/>
<keyword evidence="2" id="KW-0378">Hydrolase</keyword>
<dbReference type="GO" id="GO:0006508">
    <property type="term" value="P:proteolysis"/>
    <property type="evidence" value="ECO:0007669"/>
    <property type="project" value="UniProtKB-KW"/>
</dbReference>
<dbReference type="OrthoDB" id="185963at2"/>
<accession>A0A239GP26</accession>
<dbReference type="EMBL" id="FZOT01000005">
    <property type="protein sequence ID" value="SNS69834.1"/>
    <property type="molecule type" value="Genomic_DNA"/>
</dbReference>
<dbReference type="GO" id="GO:0004190">
    <property type="term" value="F:aspartic-type endopeptidase activity"/>
    <property type="evidence" value="ECO:0007669"/>
    <property type="project" value="InterPro"/>
</dbReference>
<organism evidence="2 3">
    <name type="scientific">Noviherbaspirillum humi</name>
    <dbReference type="NCBI Taxonomy" id="1688639"/>
    <lineage>
        <taxon>Bacteria</taxon>
        <taxon>Pseudomonadati</taxon>
        <taxon>Pseudomonadota</taxon>
        <taxon>Betaproteobacteria</taxon>
        <taxon>Burkholderiales</taxon>
        <taxon>Oxalobacteraceae</taxon>
        <taxon>Noviherbaspirillum</taxon>
    </lineage>
</organism>
<name>A0A239GP26_9BURK</name>
<keyword evidence="3" id="KW-1185">Reference proteome</keyword>
<evidence type="ECO:0000313" key="2">
    <source>
        <dbReference type="EMBL" id="SNS69834.1"/>
    </source>
</evidence>
<dbReference type="NCBIfam" id="TIGR02281">
    <property type="entry name" value="clan_AA_DTGA"/>
    <property type="match status" value="1"/>
</dbReference>
<dbReference type="InterPro" id="IPR034122">
    <property type="entry name" value="Retropepsin-like_bacterial"/>
</dbReference>
<feature type="signal peptide" evidence="1">
    <location>
        <begin position="1"/>
        <end position="24"/>
    </location>
</feature>
<dbReference type="InterPro" id="IPR001969">
    <property type="entry name" value="Aspartic_peptidase_AS"/>
</dbReference>
<dbReference type="Gene3D" id="2.40.70.10">
    <property type="entry name" value="Acid Proteases"/>
    <property type="match status" value="1"/>
</dbReference>
<feature type="chain" id="PRO_5012828232" evidence="1">
    <location>
        <begin position="25"/>
        <end position="215"/>
    </location>
</feature>
<evidence type="ECO:0000313" key="3">
    <source>
        <dbReference type="Proteomes" id="UP000198284"/>
    </source>
</evidence>
<protein>
    <submittedName>
        <fullName evidence="2">Aspartyl protease family protein</fullName>
    </submittedName>
</protein>
<dbReference type="Proteomes" id="UP000198284">
    <property type="component" value="Unassembled WGS sequence"/>
</dbReference>
<dbReference type="Pfam" id="PF13975">
    <property type="entry name" value="gag-asp_proteas"/>
    <property type="match status" value="1"/>
</dbReference>
<dbReference type="InterPro" id="IPR011969">
    <property type="entry name" value="Clan_AA_Asp_peptidase_C"/>
</dbReference>
<gene>
    <name evidence="2" type="ORF">SAMN06265795_10584</name>
</gene>
<dbReference type="SUPFAM" id="SSF50630">
    <property type="entry name" value="Acid proteases"/>
    <property type="match status" value="1"/>
</dbReference>